<evidence type="ECO:0000313" key="2">
    <source>
        <dbReference type="EMBL" id="KJY72942.1"/>
    </source>
</evidence>
<sequence>MKLQWIPLITGLAWFFSAISWAEKEINYYVIANQAQPFQIEEHGEKHSGIVTDIVKEIFNDSETYTLHYHTYPFKRMISILEAGGEPNWITYGSPNWGNVQSENLSEQPIYTVKHALVTSEKASFKFEDMSSLDNKGVVLLLGFDYPELTPYIEQGSVEEIRVNDYGAAFRVLNKLPGDTAFVEMESRVKYYLNHLSYDKDAFHIQAFSQIIPDYSIYLAFSNQMDEDVQAYINARLRELRQSGKLDEIIKTYI</sequence>
<dbReference type="RefSeq" id="WP_045986094.1">
    <property type="nucleotide sequence ID" value="NZ_CP063052.1"/>
</dbReference>
<dbReference type="EMBL" id="JXXR01000012">
    <property type="protein sequence ID" value="KJY72942.1"/>
    <property type="molecule type" value="Genomic_DNA"/>
</dbReference>
<gene>
    <name evidence="2" type="ORF">TW71_11850</name>
</gene>
<dbReference type="InterPro" id="IPR001638">
    <property type="entry name" value="Solute-binding_3/MltF_N"/>
</dbReference>
<protein>
    <submittedName>
        <fullName evidence="2">Amino acid ABC transporter</fullName>
    </submittedName>
</protein>
<evidence type="ECO:0000259" key="1">
    <source>
        <dbReference type="Pfam" id="PF00497"/>
    </source>
</evidence>
<accession>A0A837G5X5</accession>
<feature type="domain" description="Solute-binding protein family 3/N-terminal" evidence="1">
    <location>
        <begin position="31"/>
        <end position="253"/>
    </location>
</feature>
<dbReference type="AlphaFoldDB" id="A0A837G5X5"/>
<organism evidence="2">
    <name type="scientific">Vibrio coralliilyticus</name>
    <dbReference type="NCBI Taxonomy" id="190893"/>
    <lineage>
        <taxon>Bacteria</taxon>
        <taxon>Pseudomonadati</taxon>
        <taxon>Pseudomonadota</taxon>
        <taxon>Gammaproteobacteria</taxon>
        <taxon>Vibrionales</taxon>
        <taxon>Vibrionaceae</taxon>
        <taxon>Vibrio</taxon>
    </lineage>
</organism>
<comment type="caution">
    <text evidence="2">The sequence shown here is derived from an EMBL/GenBank/DDBJ whole genome shotgun (WGS) entry which is preliminary data.</text>
</comment>
<dbReference type="Gene3D" id="3.40.190.10">
    <property type="entry name" value="Periplasmic binding protein-like II"/>
    <property type="match status" value="2"/>
</dbReference>
<reference evidence="2" key="1">
    <citation type="journal article" date="2015" name="BMC Genomics">
        <title>Genome mining reveals unlocked bioactive potential of marine Gram-negative bacteria.</title>
        <authorList>
            <person name="Machado H."/>
            <person name="Sonnenschein E.C."/>
            <person name="Melchiorsen J."/>
            <person name="Gram L."/>
        </authorList>
    </citation>
    <scope>NUCLEOTIDE SEQUENCE</scope>
    <source>
        <strain evidence="2">S2052</strain>
    </source>
</reference>
<dbReference type="SUPFAM" id="SSF53850">
    <property type="entry name" value="Periplasmic binding protein-like II"/>
    <property type="match status" value="1"/>
</dbReference>
<dbReference type="Pfam" id="PF00497">
    <property type="entry name" value="SBP_bac_3"/>
    <property type="match status" value="1"/>
</dbReference>
<name>A0A837G5X5_9VIBR</name>
<proteinExistence type="predicted"/>